<evidence type="ECO:0000256" key="1">
    <source>
        <dbReference type="SAM" id="MobiDB-lite"/>
    </source>
</evidence>
<evidence type="ECO:0000313" key="3">
    <source>
        <dbReference type="Proteomes" id="UP000016521"/>
    </source>
</evidence>
<organism evidence="2 3">
    <name type="scientific">Pseudoalteromonas piscicida</name>
    <dbReference type="NCBI Taxonomy" id="43662"/>
    <lineage>
        <taxon>Bacteria</taxon>
        <taxon>Pseudomonadati</taxon>
        <taxon>Pseudomonadota</taxon>
        <taxon>Gammaproteobacteria</taxon>
        <taxon>Alteromonadales</taxon>
        <taxon>Pseudoalteromonadaceae</taxon>
        <taxon>Pseudoalteromonas</taxon>
    </lineage>
</organism>
<sequence>MADIKAHPYASRSFFLNDEKERTKKTSPQHHTQSSNPKLI</sequence>
<feature type="compositionally biased region" description="Polar residues" evidence="1">
    <location>
        <begin position="29"/>
        <end position="40"/>
    </location>
</feature>
<proteinExistence type="predicted"/>
<protein>
    <submittedName>
        <fullName evidence="2">Uncharacterized protein</fullName>
    </submittedName>
</protein>
<accession>A0ABN5CK72</accession>
<dbReference type="EMBL" id="CP011924">
    <property type="protein sequence ID" value="ATD07357.1"/>
    <property type="molecule type" value="Genomic_DNA"/>
</dbReference>
<feature type="region of interest" description="Disordered" evidence="1">
    <location>
        <begin position="1"/>
        <end position="40"/>
    </location>
</feature>
<name>A0ABN5CK72_PSEO7</name>
<dbReference type="Proteomes" id="UP000016521">
    <property type="component" value="Chromosome I"/>
</dbReference>
<reference evidence="2 3" key="1">
    <citation type="submission" date="2015-06" db="EMBL/GenBank/DDBJ databases">
        <authorList>
            <person name="Xie B.-B."/>
            <person name="Rong J.-C."/>
            <person name="Qin Q.-L."/>
            <person name="Zhang Y.-Z."/>
        </authorList>
    </citation>
    <scope>NUCLEOTIDE SEQUENCE [LARGE SCALE GENOMIC DNA]</scope>
    <source>
        <strain evidence="2 3">JCM 20779</strain>
    </source>
</reference>
<keyword evidence="3" id="KW-1185">Reference proteome</keyword>
<gene>
    <name evidence="2" type="ORF">PPIS_a2386</name>
</gene>
<evidence type="ECO:0000313" key="2">
    <source>
        <dbReference type="EMBL" id="ATD07357.1"/>
    </source>
</evidence>